<dbReference type="SMART" id="SM01318">
    <property type="entry name" value="SVWC"/>
    <property type="match status" value="1"/>
</dbReference>
<feature type="domain" description="Single" evidence="4">
    <location>
        <begin position="37"/>
        <end position="101"/>
    </location>
</feature>
<protein>
    <submittedName>
        <fullName evidence="5">Putative 8.9 kDa protein</fullName>
    </submittedName>
</protein>
<evidence type="ECO:0000256" key="3">
    <source>
        <dbReference type="SAM" id="SignalP"/>
    </source>
</evidence>
<evidence type="ECO:0000259" key="4">
    <source>
        <dbReference type="SMART" id="SM01318"/>
    </source>
</evidence>
<dbReference type="AlphaFoldDB" id="A0A0K8R5N8"/>
<dbReference type="EMBL" id="GADI01007635">
    <property type="protein sequence ID" value="JAA66173.1"/>
    <property type="molecule type" value="mRNA"/>
</dbReference>
<dbReference type="GO" id="GO:0005576">
    <property type="term" value="C:extracellular region"/>
    <property type="evidence" value="ECO:0007669"/>
    <property type="project" value="UniProtKB-SubCell"/>
</dbReference>
<evidence type="ECO:0000256" key="2">
    <source>
        <dbReference type="ARBA" id="ARBA00022525"/>
    </source>
</evidence>
<feature type="chain" id="PRO_5005516338" evidence="3">
    <location>
        <begin position="22"/>
        <end position="101"/>
    </location>
</feature>
<evidence type="ECO:0000313" key="5">
    <source>
        <dbReference type="EMBL" id="JAA66173.1"/>
    </source>
</evidence>
<keyword evidence="2" id="KW-0964">Secreted</keyword>
<reference evidence="5" key="1">
    <citation type="submission" date="2012-12" db="EMBL/GenBank/DDBJ databases">
        <title>Identification and characterization of a phenylalanine ammonia-lyase gene family in Isatis indigotica Fort.</title>
        <authorList>
            <person name="Liu Q."/>
            <person name="Chen J."/>
            <person name="Zhou X."/>
            <person name="Di P."/>
            <person name="Xiao Y."/>
            <person name="Xuan H."/>
            <person name="Zhang L."/>
            <person name="Chen W."/>
        </authorList>
    </citation>
    <scope>NUCLEOTIDE SEQUENCE</scope>
    <source>
        <tissue evidence="5">Salivary gland</tissue>
    </source>
</reference>
<name>A0A0K8R5N8_IXORI</name>
<dbReference type="Pfam" id="PF15430">
    <property type="entry name" value="SVWC"/>
    <property type="match status" value="1"/>
</dbReference>
<comment type="subcellular location">
    <subcellularLocation>
        <location evidence="1">Secreted</location>
    </subcellularLocation>
</comment>
<dbReference type="InterPro" id="IPR029277">
    <property type="entry name" value="SVWC_dom"/>
</dbReference>
<keyword evidence="3" id="KW-0732">Signal</keyword>
<feature type="signal peptide" evidence="3">
    <location>
        <begin position="1"/>
        <end position="21"/>
    </location>
</feature>
<evidence type="ECO:0000256" key="1">
    <source>
        <dbReference type="ARBA" id="ARBA00004613"/>
    </source>
</evidence>
<sequence length="101" mass="11590">MKTIVLWAVIALGGVSRMSTADHQNHPYGVSFENGTCTYRNITLIYGHSEPFQFPCEYWSCNVTAKTLTIDGCSVPRYGSCLYVHNSRFYWPLCCRMTRYC</sequence>
<organism evidence="5">
    <name type="scientific">Ixodes ricinus</name>
    <name type="common">Common tick</name>
    <name type="synonym">Acarus ricinus</name>
    <dbReference type="NCBI Taxonomy" id="34613"/>
    <lineage>
        <taxon>Eukaryota</taxon>
        <taxon>Metazoa</taxon>
        <taxon>Ecdysozoa</taxon>
        <taxon>Arthropoda</taxon>
        <taxon>Chelicerata</taxon>
        <taxon>Arachnida</taxon>
        <taxon>Acari</taxon>
        <taxon>Parasitiformes</taxon>
        <taxon>Ixodida</taxon>
        <taxon>Ixodoidea</taxon>
        <taxon>Ixodidae</taxon>
        <taxon>Ixodinae</taxon>
        <taxon>Ixodes</taxon>
    </lineage>
</organism>
<accession>A0A0K8R5N8</accession>
<proteinExistence type="evidence at transcript level"/>